<evidence type="ECO:0000256" key="2">
    <source>
        <dbReference type="ARBA" id="ARBA00023015"/>
    </source>
</evidence>
<keyword evidence="4" id="KW-0804">Transcription</keyword>
<sequence length="322" mass="36265">MEQFGAIFEGEWNSMNGLCSDESEFMSQFFGNYSFPNELPNDSNFWPLPSLNDDIVLADETNASMYSFSQENGGVYFPFSSSGRDQNGYYYNPSESHQVFVDNDNLMTTGFSTMENNFVNQDFSNDSTESNEDFQFGTEIKIPLPELPSECKKRARVPRQEVQKSNKRNTKLKKCMSVDDINDEDNNNNNNNNSNMGVNRQSSSSCGSEDDSNESKGSGALNLNGKKRAGRGSATDPQSLYARKRREKINERLKVLQNLVPNGTKVDISTMLEEAVQYVKFLQVQIKLLSSDDLWMYAPIAYNGMELGLDLKNISIPKPQSS</sequence>
<keyword evidence="3" id="KW-0238">DNA-binding</keyword>
<evidence type="ECO:0000256" key="6">
    <source>
        <dbReference type="SAM" id="MobiDB-lite"/>
    </source>
</evidence>
<dbReference type="SUPFAM" id="SSF47459">
    <property type="entry name" value="HLH, helix-loop-helix DNA-binding domain"/>
    <property type="match status" value="1"/>
</dbReference>
<dbReference type="Proteomes" id="UP001632038">
    <property type="component" value="Unassembled WGS sequence"/>
</dbReference>
<dbReference type="InterPro" id="IPR036638">
    <property type="entry name" value="HLH_DNA-bd_sf"/>
</dbReference>
<dbReference type="CDD" id="cd11454">
    <property type="entry name" value="bHLH_AtIND_like"/>
    <property type="match status" value="1"/>
</dbReference>
<comment type="subcellular location">
    <subcellularLocation>
        <location evidence="1">Nucleus</location>
    </subcellularLocation>
</comment>
<dbReference type="FunFam" id="4.10.280.10:FF:000022">
    <property type="entry name" value="Basic helix-loop-helix transcription factor"/>
    <property type="match status" value="1"/>
</dbReference>
<dbReference type="PANTHER" id="PTHR16223:SF274">
    <property type="entry name" value="TRANSCRIPTION FACTOR BHLH84"/>
    <property type="match status" value="1"/>
</dbReference>
<accession>A0ABD3BV39</accession>
<evidence type="ECO:0000256" key="5">
    <source>
        <dbReference type="ARBA" id="ARBA00023242"/>
    </source>
</evidence>
<feature type="compositionally biased region" description="Basic residues" evidence="6">
    <location>
        <begin position="165"/>
        <end position="174"/>
    </location>
</feature>
<organism evidence="8 9">
    <name type="scientific">Castilleja foliolosa</name>
    <dbReference type="NCBI Taxonomy" id="1961234"/>
    <lineage>
        <taxon>Eukaryota</taxon>
        <taxon>Viridiplantae</taxon>
        <taxon>Streptophyta</taxon>
        <taxon>Embryophyta</taxon>
        <taxon>Tracheophyta</taxon>
        <taxon>Spermatophyta</taxon>
        <taxon>Magnoliopsida</taxon>
        <taxon>eudicotyledons</taxon>
        <taxon>Gunneridae</taxon>
        <taxon>Pentapetalae</taxon>
        <taxon>asterids</taxon>
        <taxon>lamiids</taxon>
        <taxon>Lamiales</taxon>
        <taxon>Orobanchaceae</taxon>
        <taxon>Pedicularideae</taxon>
        <taxon>Castillejinae</taxon>
        <taxon>Castilleja</taxon>
    </lineage>
</organism>
<feature type="domain" description="BHLH" evidence="7">
    <location>
        <begin position="233"/>
        <end position="282"/>
    </location>
</feature>
<keyword evidence="5" id="KW-0539">Nucleus</keyword>
<dbReference type="Pfam" id="PF00010">
    <property type="entry name" value="HLH"/>
    <property type="match status" value="1"/>
</dbReference>
<evidence type="ECO:0000313" key="8">
    <source>
        <dbReference type="EMBL" id="KAL3621079.1"/>
    </source>
</evidence>
<dbReference type="SMART" id="SM00353">
    <property type="entry name" value="HLH"/>
    <property type="match status" value="1"/>
</dbReference>
<dbReference type="InterPro" id="IPR045843">
    <property type="entry name" value="IND-like"/>
</dbReference>
<dbReference type="GO" id="GO:0003677">
    <property type="term" value="F:DNA binding"/>
    <property type="evidence" value="ECO:0007669"/>
    <property type="project" value="UniProtKB-KW"/>
</dbReference>
<keyword evidence="9" id="KW-1185">Reference proteome</keyword>
<feature type="region of interest" description="Disordered" evidence="6">
    <location>
        <begin position="151"/>
        <end position="240"/>
    </location>
</feature>
<evidence type="ECO:0000256" key="1">
    <source>
        <dbReference type="ARBA" id="ARBA00004123"/>
    </source>
</evidence>
<name>A0ABD3BV39_9LAMI</name>
<protein>
    <recommendedName>
        <fullName evidence="7">BHLH domain-containing protein</fullName>
    </recommendedName>
</protein>
<dbReference type="EMBL" id="JAVIJP010000066">
    <property type="protein sequence ID" value="KAL3621079.1"/>
    <property type="molecule type" value="Genomic_DNA"/>
</dbReference>
<dbReference type="GO" id="GO:0005634">
    <property type="term" value="C:nucleus"/>
    <property type="evidence" value="ECO:0007669"/>
    <property type="project" value="UniProtKB-SubCell"/>
</dbReference>
<dbReference type="PROSITE" id="PS50888">
    <property type="entry name" value="BHLH"/>
    <property type="match status" value="1"/>
</dbReference>
<dbReference type="AlphaFoldDB" id="A0ABD3BV39"/>
<evidence type="ECO:0000313" key="9">
    <source>
        <dbReference type="Proteomes" id="UP001632038"/>
    </source>
</evidence>
<dbReference type="PANTHER" id="PTHR16223">
    <property type="entry name" value="TRANSCRIPTION FACTOR BHLH83-RELATED"/>
    <property type="match status" value="1"/>
</dbReference>
<evidence type="ECO:0000256" key="4">
    <source>
        <dbReference type="ARBA" id="ARBA00023163"/>
    </source>
</evidence>
<comment type="caution">
    <text evidence="8">The sequence shown here is derived from an EMBL/GenBank/DDBJ whole genome shotgun (WGS) entry which is preliminary data.</text>
</comment>
<dbReference type="GO" id="GO:0006355">
    <property type="term" value="P:regulation of DNA-templated transcription"/>
    <property type="evidence" value="ECO:0007669"/>
    <property type="project" value="UniProtKB-ARBA"/>
</dbReference>
<dbReference type="InterPro" id="IPR011598">
    <property type="entry name" value="bHLH_dom"/>
</dbReference>
<keyword evidence="2" id="KW-0805">Transcription regulation</keyword>
<dbReference type="Gene3D" id="4.10.280.10">
    <property type="entry name" value="Helix-loop-helix DNA-binding domain"/>
    <property type="match status" value="1"/>
</dbReference>
<dbReference type="GO" id="GO:0048766">
    <property type="term" value="P:root hair initiation"/>
    <property type="evidence" value="ECO:0007669"/>
    <property type="project" value="UniProtKB-ARBA"/>
</dbReference>
<reference evidence="9" key="1">
    <citation type="journal article" date="2024" name="IScience">
        <title>Strigolactones Initiate the Formation of Haustorium-like Structures in Castilleja.</title>
        <authorList>
            <person name="Buerger M."/>
            <person name="Peterson D."/>
            <person name="Chory J."/>
        </authorList>
    </citation>
    <scope>NUCLEOTIDE SEQUENCE [LARGE SCALE GENOMIC DNA]</scope>
</reference>
<proteinExistence type="predicted"/>
<gene>
    <name evidence="8" type="ORF">CASFOL_035991</name>
</gene>
<evidence type="ECO:0000259" key="7">
    <source>
        <dbReference type="PROSITE" id="PS50888"/>
    </source>
</evidence>
<evidence type="ECO:0000256" key="3">
    <source>
        <dbReference type="ARBA" id="ARBA00023125"/>
    </source>
</evidence>